<reference evidence="10" key="1">
    <citation type="journal article" date="2017" name="Sci. Rep.">
        <title>Origin and evolutionary history of freshwater Rhodophyta: further insights based on phylogenomic evidence.</title>
        <authorList>
            <person name="Nan F."/>
            <person name="Feng J."/>
            <person name="Lv J."/>
            <person name="Liu Q."/>
            <person name="Fang K."/>
            <person name="Gong C."/>
            <person name="Xie S."/>
        </authorList>
    </citation>
    <scope>NUCLEOTIDE SEQUENCE</scope>
</reference>
<keyword evidence="5 8" id="KW-0812">Transmembrane</keyword>
<dbReference type="InterPro" id="IPR036062">
    <property type="entry name" value="PSI_PsaJ_sf"/>
</dbReference>
<dbReference type="GeneID" id="33350686"/>
<keyword evidence="10" id="KW-0150">Chloroplast</keyword>
<name>A0A3G1I8V1_9FLOR</name>
<evidence type="ECO:0000256" key="3">
    <source>
        <dbReference type="ARBA" id="ARBA00006318"/>
    </source>
</evidence>
<dbReference type="InterPro" id="IPR002615">
    <property type="entry name" value="PSI_PsaJ"/>
</dbReference>
<organism evidence="10">
    <name type="scientific">Sheathia arcuata</name>
    <dbReference type="NCBI Taxonomy" id="340433"/>
    <lineage>
        <taxon>Eukaryota</taxon>
        <taxon>Rhodophyta</taxon>
        <taxon>Florideophyceae</taxon>
        <taxon>Nemaliophycidae</taxon>
        <taxon>Batrachospermales</taxon>
        <taxon>Batrachospermaceae</taxon>
        <taxon>Sheathia</taxon>
    </lineage>
</organism>
<dbReference type="AlphaFoldDB" id="A0A3G1I8V1"/>
<dbReference type="EMBL" id="KY033529">
    <property type="protein sequence ID" value="ART65372.1"/>
    <property type="molecule type" value="Genomic_DNA"/>
</dbReference>
<dbReference type="GO" id="GO:0015979">
    <property type="term" value="P:photosynthesis"/>
    <property type="evidence" value="ECO:0007669"/>
    <property type="project" value="UniProtKB-UniRule"/>
</dbReference>
<keyword evidence="8" id="KW-0793">Thylakoid</keyword>
<keyword evidence="7 8" id="KW-0472">Membrane</keyword>
<evidence type="ECO:0000256" key="8">
    <source>
        <dbReference type="HAMAP-Rule" id="MF_00522"/>
    </source>
</evidence>
<evidence type="ECO:0000256" key="1">
    <source>
        <dbReference type="ARBA" id="ARBA00002115"/>
    </source>
</evidence>
<evidence type="ECO:0000256" key="9">
    <source>
        <dbReference type="SAM" id="Phobius"/>
    </source>
</evidence>
<dbReference type="GO" id="GO:0009535">
    <property type="term" value="C:chloroplast thylakoid membrane"/>
    <property type="evidence" value="ECO:0007669"/>
    <property type="project" value="UniProtKB-SubCell"/>
</dbReference>
<protein>
    <recommendedName>
        <fullName evidence="4 8">Photosystem I reaction center subunit IX</fullName>
    </recommendedName>
    <alternativeName>
        <fullName evidence="8">PSI-J</fullName>
    </alternativeName>
</protein>
<dbReference type="SUPFAM" id="SSF81544">
    <property type="entry name" value="Subunit IX of photosystem I reaction centre, PsaJ"/>
    <property type="match status" value="1"/>
</dbReference>
<evidence type="ECO:0000313" key="10">
    <source>
        <dbReference type="EMBL" id="ART65372.1"/>
    </source>
</evidence>
<keyword evidence="8" id="KW-0602">Photosynthesis</keyword>
<evidence type="ECO:0000256" key="7">
    <source>
        <dbReference type="ARBA" id="ARBA00023136"/>
    </source>
</evidence>
<evidence type="ECO:0000256" key="2">
    <source>
        <dbReference type="ARBA" id="ARBA00004167"/>
    </source>
</evidence>
<sequence length="42" mass="4918">MNNHLLKYLSTIPVVAAIWVTFTAGLIIEINRFFPDVLYFYL</sequence>
<comment type="subcellular location">
    <subcellularLocation>
        <location evidence="2">Membrane</location>
        <topology evidence="2">Single-pass membrane protein</topology>
    </subcellularLocation>
    <subcellularLocation>
        <location evidence="8">Plastid</location>
        <location evidence="8">Chloroplast thylakoid membrane</location>
        <topology evidence="8">Single-pass membrane protein</topology>
    </subcellularLocation>
</comment>
<keyword evidence="8" id="KW-0603">Photosystem I</keyword>
<keyword evidence="10" id="KW-0934">Plastid</keyword>
<dbReference type="RefSeq" id="YP_009390003.1">
    <property type="nucleotide sequence ID" value="NC_035231.1"/>
</dbReference>
<dbReference type="Gene3D" id="1.20.5.510">
    <property type="entry name" value="Single helix bin"/>
    <property type="match status" value="1"/>
</dbReference>
<dbReference type="PANTHER" id="PTHR36082">
    <property type="match status" value="1"/>
</dbReference>
<gene>
    <name evidence="8 10" type="primary">psaJ</name>
</gene>
<evidence type="ECO:0000256" key="4">
    <source>
        <dbReference type="ARBA" id="ARBA00019868"/>
    </source>
</evidence>
<comment type="function">
    <text evidence="1 8">May help in the organization of the PsaE and PsaF subunits.</text>
</comment>
<proteinExistence type="inferred from homology"/>
<evidence type="ECO:0000256" key="5">
    <source>
        <dbReference type="ARBA" id="ARBA00022692"/>
    </source>
</evidence>
<dbReference type="HAMAP" id="MF_00522">
    <property type="entry name" value="PSI_PsaJ"/>
    <property type="match status" value="1"/>
</dbReference>
<comment type="similarity">
    <text evidence="3 8">Belongs to the PsaJ family.</text>
</comment>
<geneLocation type="chloroplast" evidence="10"/>
<dbReference type="GO" id="GO:0009522">
    <property type="term" value="C:photosystem I"/>
    <property type="evidence" value="ECO:0007669"/>
    <property type="project" value="UniProtKB-KW"/>
</dbReference>
<accession>A0A3G1I8V1</accession>
<dbReference type="Pfam" id="PF01701">
    <property type="entry name" value="PSI_PsaJ"/>
    <property type="match status" value="1"/>
</dbReference>
<dbReference type="PANTHER" id="PTHR36082:SF2">
    <property type="entry name" value="PHOTOSYSTEM I REACTION CENTER SUBUNIT IX"/>
    <property type="match status" value="1"/>
</dbReference>
<evidence type="ECO:0000256" key="6">
    <source>
        <dbReference type="ARBA" id="ARBA00022989"/>
    </source>
</evidence>
<feature type="transmembrane region" description="Helical" evidence="9">
    <location>
        <begin position="12"/>
        <end position="34"/>
    </location>
</feature>
<keyword evidence="6 8" id="KW-1133">Transmembrane helix</keyword>